<evidence type="ECO:0000313" key="8">
    <source>
        <dbReference type="EMBL" id="KAE8124494.1"/>
    </source>
</evidence>
<protein>
    <submittedName>
        <fullName evidence="8">Uncharacterized protein</fullName>
    </submittedName>
</protein>
<evidence type="ECO:0000259" key="7">
    <source>
        <dbReference type="Pfam" id="PF03936"/>
    </source>
</evidence>
<dbReference type="InterPro" id="IPR008930">
    <property type="entry name" value="Terpenoid_cyclase/PrenylTrfase"/>
</dbReference>
<keyword evidence="4" id="KW-0456">Lyase</keyword>
<dbReference type="SUPFAM" id="SSF48239">
    <property type="entry name" value="Terpenoid cyclases/Protein prenyltransferases"/>
    <property type="match status" value="2"/>
</dbReference>
<dbReference type="InterPro" id="IPR044814">
    <property type="entry name" value="Terpene_cyclase_plant_C1"/>
</dbReference>
<dbReference type="PANTHER" id="PTHR31739:SF3">
    <property type="entry name" value="ENT-KAUR-16-ENE SYNTHASE, CHLOROPLASTIC"/>
    <property type="match status" value="1"/>
</dbReference>
<dbReference type="FunFam" id="1.50.10.130:FF:000002">
    <property type="entry name" value="Ent-copalyl diphosphate synthase, chloroplastic"/>
    <property type="match status" value="1"/>
</dbReference>
<dbReference type="EMBL" id="CM017328">
    <property type="protein sequence ID" value="KAE8124494.1"/>
    <property type="molecule type" value="Genomic_DNA"/>
</dbReference>
<sequence>MEIKAASTVLEKDNYGDWSVGIKSYLMAQDLWNIIESTIEPPKQEDDEAAFKDWSDKNFMALQLIQNSCGSDTVSEIKEIKSAKIAWNTLAEKYNVPKNTSTEKNMAGNVDYIALIKAVHSGDWKSAKEFLKLHPSALSEKITFMGKTALHIAVAAGHTHIVEEIVERMSEESLEIRDNDGCTALAETTSVGNHRMAECMLRKNKHLVSIGDVSGRIPVVMAIEFGYKDLARYLYSLTPLEDLMPEKGISGATLCTQAIYTRTLDIALHLIQRYRPLALASDKEKFSPLYALASMPYAFPSGSQLVFWKRWIYSCIRIESACATNEICLNIQQVEKRQIDQVKTMGSAVLQQIVSSTLLNLLGVKHLYEMKLAHVQSHELLRHMCEEISNSNDEERRRRGCVYSAIFRAIKEGIFEFVYEIVRGNPDLVWCYDENRRTIFMTAVLHRQSKIFSLIYRLQVKNVILYSNDDSYHNLLHMAGMSADSTQLNRIPGAALQMQRELQWFKAPFFPQCVNWLLDNQLCDGSWGLPNRDPFLVKDALLSTLTCVVALKQWDVGEEQMNNGLFFIESNIAAATNEKQLSPIGFDIIFPAMIEYAKNLDLNIPLGATNLEALVHKGELELKRGYGSNSEGRRTYLAYVSEGLGKSQNWEMVMKYQRENGSLFNSPATTAAAFTHHKNSGCLEYLCSLLEKFGNAVPTVYPLDIYARLFMIDSLERLGIGRHFREEIRSVLDETYRYWLQGKEEVFLDTATCAMAFRMLRVNGYDVSSDPFTRFSQEDHFSSTLGGYLNDTGAILELYRASEIIIHPDESILEKQNFLTRHFLRQELSNGSIHTDQLNKYLGQEVDNALKFPFHANLERLSNRRAVEHYNKNNTRVLKTSYCSLNIGNKDFLKLAVEDFNICQSIHREELSQLARWVTENRLDKLKFARQKLAYCYFSAVATLSPSELSDARISWAKNGVLTTVVDDFFDVGGSEEELVNLIQLVEKWDVNVSADCCSEKVEIIFSALHSTICEIGDKASTWQGRSVISDVIDIWLNLLKSMLKEAEWLRDKSVPTMDEYMTNGYISFALGPIVLPALYFVGPKLSEERESDEGKLNAVSLCIIHGDGINTEEEVIKDMKSFIASERRELLKLVLQEKGSVVPRACKDLFWNMIKVLHTFYRKDDGFTSDEMINAANAIIEEPIVLNVL</sequence>
<dbReference type="InterPro" id="IPR036965">
    <property type="entry name" value="Terpene_synth_N_sf"/>
</dbReference>
<dbReference type="Gene3D" id="1.25.40.20">
    <property type="entry name" value="Ankyrin repeat-containing domain"/>
    <property type="match status" value="1"/>
</dbReference>
<dbReference type="SFLD" id="SFLDG01014">
    <property type="entry name" value="Terpene_Cyclase_Like_1_N-term"/>
    <property type="match status" value="1"/>
</dbReference>
<dbReference type="InterPro" id="IPR036770">
    <property type="entry name" value="Ankyrin_rpt-contain_sf"/>
</dbReference>
<dbReference type="Pfam" id="PF03936">
    <property type="entry name" value="Terpene_synth_C"/>
    <property type="match status" value="1"/>
</dbReference>
<feature type="repeat" description="ANK" evidence="5">
    <location>
        <begin position="145"/>
        <end position="177"/>
    </location>
</feature>
<dbReference type="Proteomes" id="UP000327013">
    <property type="component" value="Chromosome 8"/>
</dbReference>
<dbReference type="AlphaFoldDB" id="A0A5N6RUB4"/>
<keyword evidence="3" id="KW-0460">Magnesium</keyword>
<comment type="cofactor">
    <cofactor evidence="1">
        <name>Mg(2+)</name>
        <dbReference type="ChEBI" id="CHEBI:18420"/>
    </cofactor>
</comment>
<dbReference type="PROSITE" id="PS50297">
    <property type="entry name" value="ANK_REP_REGION"/>
    <property type="match status" value="1"/>
</dbReference>
<keyword evidence="9" id="KW-1185">Reference proteome</keyword>
<feature type="domain" description="Terpene synthase metal-binding" evidence="7">
    <location>
        <begin position="921"/>
        <end position="1090"/>
    </location>
</feature>
<evidence type="ECO:0000256" key="3">
    <source>
        <dbReference type="ARBA" id="ARBA00022842"/>
    </source>
</evidence>
<dbReference type="GO" id="GO:0009686">
    <property type="term" value="P:gibberellin biosynthetic process"/>
    <property type="evidence" value="ECO:0007669"/>
    <property type="project" value="TreeGrafter"/>
</dbReference>
<dbReference type="GO" id="GO:0009507">
    <property type="term" value="C:chloroplast"/>
    <property type="evidence" value="ECO:0007669"/>
    <property type="project" value="TreeGrafter"/>
</dbReference>
<dbReference type="CDD" id="cd00684">
    <property type="entry name" value="Terpene_cyclase_plant_C1"/>
    <property type="match status" value="1"/>
</dbReference>
<dbReference type="GO" id="GO:0000287">
    <property type="term" value="F:magnesium ion binding"/>
    <property type="evidence" value="ECO:0007669"/>
    <property type="project" value="InterPro"/>
</dbReference>
<dbReference type="Gene3D" id="1.50.10.130">
    <property type="entry name" value="Terpene synthase, N-terminal domain"/>
    <property type="match status" value="1"/>
</dbReference>
<dbReference type="Pfam" id="PF01397">
    <property type="entry name" value="Terpene_synth"/>
    <property type="match status" value="1"/>
</dbReference>
<evidence type="ECO:0000256" key="4">
    <source>
        <dbReference type="ARBA" id="ARBA00023239"/>
    </source>
</evidence>
<dbReference type="InterPro" id="IPR050148">
    <property type="entry name" value="Terpene_synthase-like"/>
</dbReference>
<reference evidence="8 9" key="1">
    <citation type="submission" date="2019-06" db="EMBL/GenBank/DDBJ databases">
        <title>A chromosomal-level reference genome of Carpinus fangiana (Coryloideae, Betulaceae).</title>
        <authorList>
            <person name="Yang X."/>
            <person name="Wang Z."/>
            <person name="Zhang L."/>
            <person name="Hao G."/>
            <person name="Liu J."/>
            <person name="Yang Y."/>
        </authorList>
    </citation>
    <scope>NUCLEOTIDE SEQUENCE [LARGE SCALE GENOMIC DNA]</scope>
    <source>
        <strain evidence="8">Cfa_2016G</strain>
        <tissue evidence="8">Leaf</tissue>
    </source>
</reference>
<dbReference type="InterPro" id="IPR008949">
    <property type="entry name" value="Isoprenoid_synthase_dom_sf"/>
</dbReference>
<dbReference type="InterPro" id="IPR001906">
    <property type="entry name" value="Terpene_synth_N"/>
</dbReference>
<evidence type="ECO:0000259" key="6">
    <source>
        <dbReference type="Pfam" id="PF01397"/>
    </source>
</evidence>
<evidence type="ECO:0000256" key="1">
    <source>
        <dbReference type="ARBA" id="ARBA00001946"/>
    </source>
</evidence>
<dbReference type="SUPFAM" id="SSF48576">
    <property type="entry name" value="Terpenoid synthases"/>
    <property type="match status" value="1"/>
</dbReference>
<keyword evidence="5" id="KW-0040">ANK repeat</keyword>
<evidence type="ECO:0000313" key="9">
    <source>
        <dbReference type="Proteomes" id="UP000327013"/>
    </source>
</evidence>
<evidence type="ECO:0000256" key="5">
    <source>
        <dbReference type="PROSITE-ProRule" id="PRU00023"/>
    </source>
</evidence>
<dbReference type="PANTHER" id="PTHR31739">
    <property type="entry name" value="ENT-COPALYL DIPHOSPHATE SYNTHASE, CHLOROPLASTIC"/>
    <property type="match status" value="1"/>
</dbReference>
<dbReference type="Pfam" id="PF00023">
    <property type="entry name" value="Ank"/>
    <property type="match status" value="1"/>
</dbReference>
<organism evidence="8 9">
    <name type="scientific">Carpinus fangiana</name>
    <dbReference type="NCBI Taxonomy" id="176857"/>
    <lineage>
        <taxon>Eukaryota</taxon>
        <taxon>Viridiplantae</taxon>
        <taxon>Streptophyta</taxon>
        <taxon>Embryophyta</taxon>
        <taxon>Tracheophyta</taxon>
        <taxon>Spermatophyta</taxon>
        <taxon>Magnoliopsida</taxon>
        <taxon>eudicotyledons</taxon>
        <taxon>Gunneridae</taxon>
        <taxon>Pentapetalae</taxon>
        <taxon>rosids</taxon>
        <taxon>fabids</taxon>
        <taxon>Fagales</taxon>
        <taxon>Betulaceae</taxon>
        <taxon>Carpinus</taxon>
    </lineage>
</organism>
<dbReference type="SMART" id="SM00248">
    <property type="entry name" value="ANK"/>
    <property type="match status" value="5"/>
</dbReference>
<dbReference type="InterPro" id="IPR005630">
    <property type="entry name" value="Terpene_synthase_metal-bd"/>
</dbReference>
<gene>
    <name evidence="8" type="ORF">FH972_019375</name>
</gene>
<dbReference type="Gene3D" id="1.10.600.10">
    <property type="entry name" value="Farnesyl Diphosphate Synthase"/>
    <property type="match status" value="2"/>
</dbReference>
<feature type="domain" description="Terpene synthase N-terminal" evidence="6">
    <location>
        <begin position="649"/>
        <end position="850"/>
    </location>
</feature>
<dbReference type="InterPro" id="IPR002110">
    <property type="entry name" value="Ankyrin_rpt"/>
</dbReference>
<dbReference type="GO" id="GO:0010333">
    <property type="term" value="F:terpene synthase activity"/>
    <property type="evidence" value="ECO:0007669"/>
    <property type="project" value="InterPro"/>
</dbReference>
<keyword evidence="2" id="KW-0479">Metal-binding</keyword>
<proteinExistence type="predicted"/>
<dbReference type="FunFam" id="1.10.600.10:FF:000005">
    <property type="entry name" value="Ent-kaur-16-ene synthase, chloroplastic"/>
    <property type="match status" value="1"/>
</dbReference>
<dbReference type="OrthoDB" id="2343925at2759"/>
<dbReference type="PROSITE" id="PS50088">
    <property type="entry name" value="ANK_REPEAT"/>
    <property type="match status" value="1"/>
</dbReference>
<dbReference type="Gene3D" id="1.50.10.160">
    <property type="match status" value="1"/>
</dbReference>
<dbReference type="Pfam" id="PF14223">
    <property type="entry name" value="Retrotran_gag_2"/>
    <property type="match status" value="1"/>
</dbReference>
<dbReference type="SUPFAM" id="SSF48403">
    <property type="entry name" value="Ankyrin repeat"/>
    <property type="match status" value="1"/>
</dbReference>
<name>A0A5N6RUB4_9ROSI</name>
<accession>A0A5N6RUB4</accession>
<evidence type="ECO:0000256" key="2">
    <source>
        <dbReference type="ARBA" id="ARBA00022723"/>
    </source>
</evidence>